<dbReference type="Proteomes" id="UP001159363">
    <property type="component" value="Chromosome 15"/>
</dbReference>
<feature type="region of interest" description="Disordered" evidence="1">
    <location>
        <begin position="309"/>
        <end position="347"/>
    </location>
</feature>
<evidence type="ECO:0000256" key="1">
    <source>
        <dbReference type="SAM" id="MobiDB-lite"/>
    </source>
</evidence>
<dbReference type="EMBL" id="JARBHB010000016">
    <property type="protein sequence ID" value="KAJ8867029.1"/>
    <property type="molecule type" value="Genomic_DNA"/>
</dbReference>
<comment type="caution">
    <text evidence="2">The sequence shown here is derived from an EMBL/GenBank/DDBJ whole genome shotgun (WGS) entry which is preliminary data.</text>
</comment>
<feature type="region of interest" description="Disordered" evidence="1">
    <location>
        <begin position="212"/>
        <end position="243"/>
    </location>
</feature>
<evidence type="ECO:0000313" key="2">
    <source>
        <dbReference type="EMBL" id="KAJ8867029.1"/>
    </source>
</evidence>
<gene>
    <name evidence="2" type="ORF">PR048_032891</name>
</gene>
<name>A0ABQ9G7M0_9NEOP</name>
<accession>A0ABQ9G7M0</accession>
<proteinExistence type="predicted"/>
<reference evidence="2 3" key="1">
    <citation type="submission" date="2023-02" db="EMBL/GenBank/DDBJ databases">
        <title>LHISI_Scaffold_Assembly.</title>
        <authorList>
            <person name="Stuart O.P."/>
            <person name="Cleave R."/>
            <person name="Magrath M.J.L."/>
            <person name="Mikheyev A.S."/>
        </authorList>
    </citation>
    <scope>NUCLEOTIDE SEQUENCE [LARGE SCALE GENOMIC DNA]</scope>
    <source>
        <strain evidence="2">Daus_M_001</strain>
        <tissue evidence="2">Leg muscle</tissue>
    </source>
</reference>
<sequence>MFDTYDLAAARGPVFPAGWRESIPCGAPVRPAMALVRCVANPLSARPSTKDCYGRYSDPSLMVHRCTSYVKLLPVFQTRGNPVAESHWSTLRTPHLSSIPRTPRAGLVLNTNCVWCVCVFRGRKLFPPRRRCDVILHRCNGADNTSLICPGGYLQGQGRQNFCPLECRTLRLFVFLPARRIWSGVEIRVAGKRVGPREGPPTNGIVRYDSHLRESGDPAGNRNLNTNPRHLLASGREPRPSYHDRPMRYPLQHDDSTRATVNISVSKECFFHPSSHLAVETMLKTCTRRKPTWMIDVSVEQRRNEGAGEAGYLRENPPTDDIVRHDSHLRKSGGLTAQPPRPLQSWRPAGSSQAVSICMACYLVPVMLPAQLSGWARLRHAARAGGVKALLRAEESGKLFSFMAASSFLLRPRLRSPSDAAPAVNGRSFVSRKANTCEPSRGLTHVIRRIHAKPTAVSSAQPNPIFLGVILGHLYIGRAQLVYWQDMELELYSITLVTSYFSEALLQFYFQATYPSTTCDRDIFVREKCWRALQLYFSEVSQLLFSVVFRRRSIATSSRHVHCHDYLELKVCSRSRLPLLDSILCITDTCLGASTQPKTITGLGEPSSNPARVAPEYLHVEIVTDDAACRYLRSLSSEAVQLRKWICFEPQEEGIEFSKNRTCRFKRMRDHRLPLSEQLTNVHLNKWGVDVLERRPFVLFEYAYVEAVGRLGVFLDSRHRFTRTSVLTMYHTCVTSRHTLTDLSGRDNSRNVRRCLLGASCDVCSHASQSLSSRGVENSVARR</sequence>
<protein>
    <submittedName>
        <fullName evidence="2">Uncharacterized protein</fullName>
    </submittedName>
</protein>
<keyword evidence="3" id="KW-1185">Reference proteome</keyword>
<organism evidence="2 3">
    <name type="scientific">Dryococelus australis</name>
    <dbReference type="NCBI Taxonomy" id="614101"/>
    <lineage>
        <taxon>Eukaryota</taxon>
        <taxon>Metazoa</taxon>
        <taxon>Ecdysozoa</taxon>
        <taxon>Arthropoda</taxon>
        <taxon>Hexapoda</taxon>
        <taxon>Insecta</taxon>
        <taxon>Pterygota</taxon>
        <taxon>Neoptera</taxon>
        <taxon>Polyneoptera</taxon>
        <taxon>Phasmatodea</taxon>
        <taxon>Verophasmatodea</taxon>
        <taxon>Anareolatae</taxon>
        <taxon>Phasmatidae</taxon>
        <taxon>Eurycanthinae</taxon>
        <taxon>Dryococelus</taxon>
    </lineage>
</organism>
<evidence type="ECO:0000313" key="3">
    <source>
        <dbReference type="Proteomes" id="UP001159363"/>
    </source>
</evidence>